<feature type="active site" description="Proton donor" evidence="7">
    <location>
        <position position="335"/>
    </location>
</feature>
<feature type="chain" id="PRO_5006136312" description="beta-N-acetylhexosaminidase" evidence="8">
    <location>
        <begin position="19"/>
        <end position="692"/>
    </location>
</feature>
<comment type="similarity">
    <text evidence="2">Belongs to the glycosyl hydrolase 20 family.</text>
</comment>
<dbReference type="GO" id="GO:0016020">
    <property type="term" value="C:membrane"/>
    <property type="evidence" value="ECO:0007669"/>
    <property type="project" value="TreeGrafter"/>
</dbReference>
<dbReference type="PANTHER" id="PTHR22600">
    <property type="entry name" value="BETA-HEXOSAMINIDASE"/>
    <property type="match status" value="1"/>
</dbReference>
<comment type="caution">
    <text evidence="11">The sequence shown here is derived from an EMBL/GenBank/DDBJ whole genome shotgun (WGS) entry which is preliminary data.</text>
</comment>
<dbReference type="GO" id="GO:0005975">
    <property type="term" value="P:carbohydrate metabolic process"/>
    <property type="evidence" value="ECO:0007669"/>
    <property type="project" value="InterPro"/>
</dbReference>
<dbReference type="AlphaFoldDB" id="A0A0P7BXH9"/>
<dbReference type="InterPro" id="IPR029019">
    <property type="entry name" value="HEX_eukaryotic_N"/>
</dbReference>
<dbReference type="InterPro" id="IPR017853">
    <property type="entry name" value="GH"/>
</dbReference>
<proteinExistence type="inferred from homology"/>
<dbReference type="PRINTS" id="PR00738">
    <property type="entry name" value="GLHYDRLASE20"/>
</dbReference>
<dbReference type="RefSeq" id="WP_131458484.1">
    <property type="nucleotide sequence ID" value="NZ_JXSZ01000015.1"/>
</dbReference>
<dbReference type="InterPro" id="IPR015883">
    <property type="entry name" value="Glyco_hydro_20_cat"/>
</dbReference>
<sequence length="692" mass="78360">MKKYFLIFSLLAFCKVSAQQSSANLTLMPWPKSVEINAGQFRITSEFTVNLTGQKDDDILEEAANRFLQRINRNTLAYFKQEKIELNQSLSSSSLQIKVDQKVEPGIGLDESYQLSITDNGVHLSAPTTSGALFGLESLLQLVATDSVGFYFPAVEIKDSPRFGWRGMMLDVSRHFIPMDILKRNIDAMAVVKLNVLHLHLTDDEGFRVESKVFPKLHEKGSKGQFYTQEEIKDLVTYAKERGIMVYPEFDLPGHSTSWFAGYPELASAPGPYEPGHRYKVKEGASMQEAMQVIMKSALPTLDPSKESTFKFLDQFIEEMSSLFPSPYMHIGADENNGLAWLENPKIAAFMKQKGFENAEELQAYFVERMHEILSKHHKTTIGWEELYNADLSKEVIVQQWGAIGANRPNAMEIAQKGNKVLISKGFYLDYFLEAKAHYNNPNIPKEVHPNILGGEAALWSELVDENGFETRAWPRTAAVAERLWSPESVNDVDEMYRRLFILEDKLEENGLNHKLNSERMLSALANGQDISAALKVLTALAPARGYGRLLSQFVAAESKKYQSVPLVAIEDLVACDYKEAWVFKTNVEEYLQNRDDLVKVRLLNQLEEWNLASSKITQLITKAPNPKEFAIYADRLSKVTEIGLKSLKSNSSREQSEEWLKELKTFKQRGDKLEIQILPQIEALISAGMKN</sequence>
<dbReference type="Gene3D" id="3.30.379.10">
    <property type="entry name" value="Chitobiase/beta-hexosaminidase domain 2-like"/>
    <property type="match status" value="1"/>
</dbReference>
<evidence type="ECO:0000313" key="12">
    <source>
        <dbReference type="Proteomes" id="UP000050454"/>
    </source>
</evidence>
<evidence type="ECO:0000256" key="1">
    <source>
        <dbReference type="ARBA" id="ARBA00001231"/>
    </source>
</evidence>
<evidence type="ECO:0000259" key="9">
    <source>
        <dbReference type="Pfam" id="PF00728"/>
    </source>
</evidence>
<dbReference type="GO" id="GO:0004563">
    <property type="term" value="F:beta-N-acetylhexosaminidase activity"/>
    <property type="evidence" value="ECO:0007669"/>
    <property type="project" value="UniProtKB-EC"/>
</dbReference>
<evidence type="ECO:0000256" key="8">
    <source>
        <dbReference type="SAM" id="SignalP"/>
    </source>
</evidence>
<feature type="domain" description="Beta-hexosaminidase eukaryotic type N-terminal" evidence="10">
    <location>
        <begin position="27"/>
        <end position="142"/>
    </location>
</feature>
<keyword evidence="5" id="KW-0325">Glycoprotein</keyword>
<evidence type="ECO:0000256" key="4">
    <source>
        <dbReference type="ARBA" id="ARBA00022801"/>
    </source>
</evidence>
<dbReference type="EMBL" id="LGTQ01000015">
    <property type="protein sequence ID" value="KPM46815.1"/>
    <property type="molecule type" value="Genomic_DNA"/>
</dbReference>
<keyword evidence="6" id="KW-0326">Glycosidase</keyword>
<keyword evidence="8" id="KW-0732">Signal</keyword>
<name>A0A0P7BXH9_9BACT</name>
<keyword evidence="12" id="KW-1185">Reference proteome</keyword>
<evidence type="ECO:0000259" key="10">
    <source>
        <dbReference type="Pfam" id="PF14845"/>
    </source>
</evidence>
<dbReference type="OrthoDB" id="9763537at2"/>
<dbReference type="InterPro" id="IPR025705">
    <property type="entry name" value="Beta_hexosaminidase_sua/sub"/>
</dbReference>
<dbReference type="PATRIC" id="fig|1605367.3.peg.1129"/>
<dbReference type="Pfam" id="PF14845">
    <property type="entry name" value="Glycohydro_20b2"/>
    <property type="match status" value="1"/>
</dbReference>
<dbReference type="PANTHER" id="PTHR22600:SF57">
    <property type="entry name" value="BETA-N-ACETYLHEXOSAMINIDASE"/>
    <property type="match status" value="1"/>
</dbReference>
<dbReference type="SUPFAM" id="SSF55545">
    <property type="entry name" value="beta-N-acetylhexosaminidase-like domain"/>
    <property type="match status" value="1"/>
</dbReference>
<evidence type="ECO:0000256" key="2">
    <source>
        <dbReference type="ARBA" id="ARBA00006285"/>
    </source>
</evidence>
<evidence type="ECO:0000256" key="7">
    <source>
        <dbReference type="PIRSR" id="PIRSR625705-1"/>
    </source>
</evidence>
<evidence type="ECO:0000256" key="3">
    <source>
        <dbReference type="ARBA" id="ARBA00012663"/>
    </source>
</evidence>
<evidence type="ECO:0000256" key="5">
    <source>
        <dbReference type="ARBA" id="ARBA00023180"/>
    </source>
</evidence>
<dbReference type="STRING" id="1605367.AFM12_18445"/>
<comment type="catalytic activity">
    <reaction evidence="1">
        <text>Hydrolysis of terminal non-reducing N-acetyl-D-hexosamine residues in N-acetyl-beta-D-hexosaminides.</text>
        <dbReference type="EC" id="3.2.1.52"/>
    </reaction>
</comment>
<dbReference type="Pfam" id="PF00728">
    <property type="entry name" value="Glyco_hydro_20"/>
    <property type="match status" value="1"/>
</dbReference>
<keyword evidence="4" id="KW-0378">Hydrolase</keyword>
<gene>
    <name evidence="11" type="ORF">AFM12_18445</name>
</gene>
<evidence type="ECO:0000256" key="6">
    <source>
        <dbReference type="ARBA" id="ARBA00023295"/>
    </source>
</evidence>
<reference evidence="11 12" key="1">
    <citation type="submission" date="2015-07" db="EMBL/GenBank/DDBJ databases">
        <title>The draft genome sequence of Leadbetterella sp. JN14-9.</title>
        <authorList>
            <person name="Liu Y."/>
            <person name="Du J."/>
            <person name="Shao Z."/>
        </authorList>
    </citation>
    <scope>NUCLEOTIDE SEQUENCE [LARGE SCALE GENOMIC DNA]</scope>
    <source>
        <strain evidence="11 12">JN14-9</strain>
    </source>
</reference>
<feature type="domain" description="Glycoside hydrolase family 20 catalytic" evidence="9">
    <location>
        <begin position="163"/>
        <end position="487"/>
    </location>
</feature>
<accession>A0A0P7BXH9</accession>
<organism evidence="11 12">
    <name type="scientific">Jiulongibacter sediminis</name>
    <dbReference type="NCBI Taxonomy" id="1605367"/>
    <lineage>
        <taxon>Bacteria</taxon>
        <taxon>Pseudomonadati</taxon>
        <taxon>Bacteroidota</taxon>
        <taxon>Cytophagia</taxon>
        <taxon>Cytophagales</taxon>
        <taxon>Leadbetterellaceae</taxon>
        <taxon>Jiulongibacter</taxon>
    </lineage>
</organism>
<dbReference type="Proteomes" id="UP000050454">
    <property type="component" value="Unassembled WGS sequence"/>
</dbReference>
<protein>
    <recommendedName>
        <fullName evidence="3">beta-N-acetylhexosaminidase</fullName>
        <ecNumber evidence="3">3.2.1.52</ecNumber>
    </recommendedName>
</protein>
<feature type="signal peptide" evidence="8">
    <location>
        <begin position="1"/>
        <end position="18"/>
    </location>
</feature>
<dbReference type="GO" id="GO:0030203">
    <property type="term" value="P:glycosaminoglycan metabolic process"/>
    <property type="evidence" value="ECO:0007669"/>
    <property type="project" value="TreeGrafter"/>
</dbReference>
<dbReference type="SUPFAM" id="SSF51445">
    <property type="entry name" value="(Trans)glycosidases"/>
    <property type="match status" value="1"/>
</dbReference>
<dbReference type="Gene3D" id="3.20.20.80">
    <property type="entry name" value="Glycosidases"/>
    <property type="match status" value="1"/>
</dbReference>
<dbReference type="InterPro" id="IPR029018">
    <property type="entry name" value="Hex-like_dom2"/>
</dbReference>
<dbReference type="EC" id="3.2.1.52" evidence="3"/>
<evidence type="ECO:0000313" key="11">
    <source>
        <dbReference type="EMBL" id="KPM46815.1"/>
    </source>
</evidence>